<dbReference type="Proteomes" id="UP000667802">
    <property type="component" value="Unassembled WGS sequence"/>
</dbReference>
<sequence>MQQKVLILAAIPHGLRLDQEMREIEEAIRRAARRDKFEIRTRTAVRSHDIRRAIAEERPQIVHFCGHGLKDGSLLLEDEAGNDKPLSGEGLAQLFKLHANYVTCVLLNACHSAKSAEAIGQYINYAIGMNREMKDKLAIAFAQGFYDALGYEIPDNNIDIFERAFQEGLVAIQLEDISEGEIPVLIKIKMLNQSTSVVNSQISSAAKAKQELNDVDIEILTELLQLSGRAAPERRRALSIEIGVKPGELTSISLLAENDFAVELIDLLHKRRLETAICKLCKKLESDFKGGGYSSKLGAIIAKLNC</sequence>
<proteinExistence type="predicted"/>
<feature type="domain" description="CHAT" evidence="1">
    <location>
        <begin position="17"/>
        <end position="118"/>
    </location>
</feature>
<dbReference type="Pfam" id="PF12770">
    <property type="entry name" value="CHAT"/>
    <property type="match status" value="1"/>
</dbReference>
<evidence type="ECO:0000313" key="2">
    <source>
        <dbReference type="EMBL" id="MDR9897277.1"/>
    </source>
</evidence>
<dbReference type="RefSeq" id="WP_310834066.1">
    <property type="nucleotide sequence ID" value="NZ_JAALHA020000011.1"/>
</dbReference>
<name>A0AAP5I965_9CYAN</name>
<gene>
    <name evidence="2" type="ORF">G7B40_022310</name>
</gene>
<dbReference type="AlphaFoldDB" id="A0AAP5I965"/>
<evidence type="ECO:0000313" key="3">
    <source>
        <dbReference type="Proteomes" id="UP000667802"/>
    </source>
</evidence>
<keyword evidence="3" id="KW-1185">Reference proteome</keyword>
<organism evidence="2 3">
    <name type="scientific">Aetokthonos hydrillicola Thurmond2011</name>
    <dbReference type="NCBI Taxonomy" id="2712845"/>
    <lineage>
        <taxon>Bacteria</taxon>
        <taxon>Bacillati</taxon>
        <taxon>Cyanobacteriota</taxon>
        <taxon>Cyanophyceae</taxon>
        <taxon>Nostocales</taxon>
        <taxon>Hapalosiphonaceae</taxon>
        <taxon>Aetokthonos</taxon>
    </lineage>
</organism>
<protein>
    <submittedName>
        <fullName evidence="2">CHAT domain-containing protein</fullName>
    </submittedName>
</protein>
<comment type="caution">
    <text evidence="2">The sequence shown here is derived from an EMBL/GenBank/DDBJ whole genome shotgun (WGS) entry which is preliminary data.</text>
</comment>
<accession>A0AAP5I965</accession>
<reference evidence="3" key="1">
    <citation type="journal article" date="2021" name="Science">
        <title>Hunting the eagle killer: A cyanobacterial neurotoxin causes vacuolar myelinopathy.</title>
        <authorList>
            <person name="Breinlinger S."/>
            <person name="Phillips T.J."/>
            <person name="Haram B.N."/>
            <person name="Mares J."/>
            <person name="Martinez Yerena J.A."/>
            <person name="Hrouzek P."/>
            <person name="Sobotka R."/>
            <person name="Henderson W.M."/>
            <person name="Schmieder P."/>
            <person name="Williams S.M."/>
            <person name="Lauderdale J.D."/>
            <person name="Wilde H.D."/>
            <person name="Gerrin W."/>
            <person name="Kust A."/>
            <person name="Washington J.W."/>
            <person name="Wagner C."/>
            <person name="Geier B."/>
            <person name="Liebeke M."/>
            <person name="Enke H."/>
            <person name="Niedermeyer T.H.J."/>
            <person name="Wilde S.B."/>
        </authorList>
    </citation>
    <scope>NUCLEOTIDE SEQUENCE [LARGE SCALE GENOMIC DNA]</scope>
    <source>
        <strain evidence="3">Thurmond2011</strain>
    </source>
</reference>
<dbReference type="EMBL" id="JAALHA020000011">
    <property type="protein sequence ID" value="MDR9897277.1"/>
    <property type="molecule type" value="Genomic_DNA"/>
</dbReference>
<evidence type="ECO:0000259" key="1">
    <source>
        <dbReference type="Pfam" id="PF12770"/>
    </source>
</evidence>
<dbReference type="InterPro" id="IPR024983">
    <property type="entry name" value="CHAT_dom"/>
</dbReference>